<dbReference type="RefSeq" id="WP_058525080.1">
    <property type="nucleotide sequence ID" value="NZ_CAAAHV010000028.1"/>
</dbReference>
<dbReference type="OrthoDB" id="5641950at2"/>
<evidence type="ECO:0000313" key="1">
    <source>
        <dbReference type="EMBL" id="KTC66788.1"/>
    </source>
</evidence>
<dbReference type="Proteomes" id="UP000255066">
    <property type="component" value="Unassembled WGS sequence"/>
</dbReference>
<reference evidence="1 3" key="1">
    <citation type="submission" date="2015-11" db="EMBL/GenBank/DDBJ databases">
        <title>Genomic analysis of 38 Legionella species identifies large and diverse effector repertoires.</title>
        <authorList>
            <person name="Burstein D."/>
            <person name="Amaro F."/>
            <person name="Zusman T."/>
            <person name="Lifshitz Z."/>
            <person name="Cohen O."/>
            <person name="Gilbert J.A."/>
            <person name="Pupko T."/>
            <person name="Shuman H.A."/>
            <person name="Segal G."/>
        </authorList>
    </citation>
    <scope>NUCLEOTIDE SEQUENCE [LARGE SCALE GENOMIC DNA]</scope>
    <source>
        <strain evidence="1 3">CDC#1407-AL-14</strain>
    </source>
</reference>
<gene>
    <name evidence="2" type="primary">sdbA</name>
    <name evidence="1" type="ORF">Lbir_3090</name>
    <name evidence="2" type="ORF">NCTC12437_02742</name>
</gene>
<name>A0A378ICI0_9GAMM</name>
<dbReference type="Gene3D" id="3.40.50.2000">
    <property type="entry name" value="Glycogen Phosphorylase B"/>
    <property type="match status" value="1"/>
</dbReference>
<dbReference type="AlphaFoldDB" id="A0A378ICI0"/>
<reference evidence="2 4" key="2">
    <citation type="submission" date="2018-06" db="EMBL/GenBank/DDBJ databases">
        <authorList>
            <consortium name="Pathogen Informatics"/>
            <person name="Doyle S."/>
        </authorList>
    </citation>
    <scope>NUCLEOTIDE SEQUENCE [LARGE SCALE GENOMIC DNA]</scope>
    <source>
        <strain evidence="2 4">NCTC12437</strain>
    </source>
</reference>
<organism evidence="2 4">
    <name type="scientific">Legionella birminghamensis</name>
    <dbReference type="NCBI Taxonomy" id="28083"/>
    <lineage>
        <taxon>Bacteria</taxon>
        <taxon>Pseudomonadati</taxon>
        <taxon>Pseudomonadota</taxon>
        <taxon>Gammaproteobacteria</taxon>
        <taxon>Legionellales</taxon>
        <taxon>Legionellaceae</taxon>
        <taxon>Legionella</taxon>
    </lineage>
</organism>
<sequence length="871" mass="99094">MRIKEASYNGLECKGVRRPFLMGCSGGGGHISAIKGIYDYLNNKYHRDEIDLPLHEPVLLEEKGSSPSRDLILKGQGWLWEYRISPLVKKVSALTPLPIIPSRESLIVETSKLNANEKKLKLSKRCYRDMLLDYYDAGYESAGIWNILQRQDAVGELKKLIALQKNNDDNNYSLVKQRLLDDFKKAAQEGKPYTEIISTQAMGLPALCDAVIEYNQWSRVQHPAFTPLVIHQYFTDLPTHGAVHFFNPLSRLSKKQQQQMHLYGLGMSEDVIRTFFPKGEDFGGIYDIPPKDNPMVRPGFTDPDLDYSKFFHKSCKFYLLDSDNEKQDYRITADEQIATILLGSQASNDTVKYIETLLKNGYQKIFVLGGHLFEKEIQEIESRYPQLPNRIVRVSSNQTDTTLTPLLTRSNIIIQRGGGVSVMEAMAMPHNPEQAILIHHTDAHADEIKEKELTSGISWEDCNVDRLVTALSQKGLRTKKTSPELAKSEIPRARLSAALVLLDKSFKTKLAAIQSKSFSHNSSLKRQLMKEASALQKGIKLAASFRQRLSFFNRFILEDFVALLSHPLIKEEPQRLLPLMSAYESCTTQQSSANWEIVLNSLLSENRLTSSWLTKLSHPEANEPFLSREVHRCIILRMMELKKSLPEDERPVAARILADIHERAAENDFKGLKEKLKSTEPPKAYTNPELKKFFTLSHRLAARMQTPSDMQELNSFLLNPHRVKETGEAKSKLLTAAQELEEALRIYVNGMKESLSDYSIDRLRFFSPRYMFHSKLMNEKLEIAETLLGRLTRLNKQEFTDNTRAVAMTKLLVSAQKANEKVVRHALFASNGRLGDLLNSHVNFLNTNYSLAYKQGYSQLNSKTPSFSPSC</sequence>
<accession>A0A378ICI0</accession>
<dbReference type="EMBL" id="LNXT01000052">
    <property type="protein sequence ID" value="KTC66788.1"/>
    <property type="molecule type" value="Genomic_DNA"/>
</dbReference>
<evidence type="ECO:0000313" key="4">
    <source>
        <dbReference type="Proteomes" id="UP000255066"/>
    </source>
</evidence>
<dbReference type="Proteomes" id="UP000054735">
    <property type="component" value="Unassembled WGS sequence"/>
</dbReference>
<protein>
    <submittedName>
        <fullName evidence="2">Dot/Icm system substrate protein SdbA</fullName>
    </submittedName>
</protein>
<proteinExistence type="predicted"/>
<evidence type="ECO:0000313" key="3">
    <source>
        <dbReference type="Proteomes" id="UP000054735"/>
    </source>
</evidence>
<dbReference type="EMBL" id="UGNW01000001">
    <property type="protein sequence ID" value="STX32938.1"/>
    <property type="molecule type" value="Genomic_DNA"/>
</dbReference>
<evidence type="ECO:0000313" key="2">
    <source>
        <dbReference type="EMBL" id="STX32938.1"/>
    </source>
</evidence>
<keyword evidence="3" id="KW-1185">Reference proteome</keyword>
<dbReference type="STRING" id="28083.Lbir_3090"/>